<proteinExistence type="predicted"/>
<protein>
    <submittedName>
        <fullName evidence="2">Uncharacterized protein</fullName>
    </submittedName>
</protein>
<feature type="region of interest" description="Disordered" evidence="1">
    <location>
        <begin position="29"/>
        <end position="62"/>
    </location>
</feature>
<accession>A0A8E0RKC8</accession>
<keyword evidence="3" id="KW-1185">Reference proteome</keyword>
<feature type="compositionally biased region" description="Polar residues" evidence="1">
    <location>
        <begin position="33"/>
        <end position="43"/>
    </location>
</feature>
<reference evidence="2" key="1">
    <citation type="submission" date="2019-05" db="EMBL/GenBank/DDBJ databases">
        <title>Annotation for the trematode Fasciolopsis buski.</title>
        <authorList>
            <person name="Choi Y.-J."/>
        </authorList>
    </citation>
    <scope>NUCLEOTIDE SEQUENCE</scope>
    <source>
        <strain evidence="2">HT</strain>
        <tissue evidence="2">Whole worm</tissue>
    </source>
</reference>
<evidence type="ECO:0000256" key="1">
    <source>
        <dbReference type="SAM" id="MobiDB-lite"/>
    </source>
</evidence>
<evidence type="ECO:0000313" key="2">
    <source>
        <dbReference type="EMBL" id="KAA0185588.1"/>
    </source>
</evidence>
<name>A0A8E0RKC8_9TREM</name>
<organism evidence="2 3">
    <name type="scientific">Fasciolopsis buskii</name>
    <dbReference type="NCBI Taxonomy" id="27845"/>
    <lineage>
        <taxon>Eukaryota</taxon>
        <taxon>Metazoa</taxon>
        <taxon>Spiralia</taxon>
        <taxon>Lophotrochozoa</taxon>
        <taxon>Platyhelminthes</taxon>
        <taxon>Trematoda</taxon>
        <taxon>Digenea</taxon>
        <taxon>Plagiorchiida</taxon>
        <taxon>Echinostomata</taxon>
        <taxon>Echinostomatoidea</taxon>
        <taxon>Fasciolidae</taxon>
        <taxon>Fasciolopsis</taxon>
    </lineage>
</organism>
<gene>
    <name evidence="2" type="ORF">FBUS_02055</name>
</gene>
<dbReference type="AlphaFoldDB" id="A0A8E0RKC8"/>
<evidence type="ECO:0000313" key="3">
    <source>
        <dbReference type="Proteomes" id="UP000728185"/>
    </source>
</evidence>
<sequence>MESNESDFDSNISLALYCDQLAVGSDDDVNLSEELTSENGQQSYEKRKQSQSGGDPRRTELNAHTTGRNCCLEWAFRRTLHRFYAGYKQAMNRIDREQGDVSMHLLCELYAHSRRRLLRVLSLHIGRVY</sequence>
<comment type="caution">
    <text evidence="2">The sequence shown here is derived from an EMBL/GenBank/DDBJ whole genome shotgun (WGS) entry which is preliminary data.</text>
</comment>
<dbReference type="EMBL" id="LUCM01010366">
    <property type="protein sequence ID" value="KAA0185588.1"/>
    <property type="molecule type" value="Genomic_DNA"/>
</dbReference>
<dbReference type="Proteomes" id="UP000728185">
    <property type="component" value="Unassembled WGS sequence"/>
</dbReference>